<evidence type="ECO:0000313" key="6">
    <source>
        <dbReference type="Proteomes" id="UP000504632"/>
    </source>
</evidence>
<dbReference type="PANTHER" id="PTHR13234">
    <property type="entry name" value="GAMMA-INTERFERON INDUCIBLE LYSOSOMAL THIOL REDUCTASE GILT"/>
    <property type="match status" value="1"/>
</dbReference>
<evidence type="ECO:0000313" key="7">
    <source>
        <dbReference type="RefSeq" id="XP_030630561.1"/>
    </source>
</evidence>
<comment type="subunit">
    <text evidence="2 4">Dimer; disulfide-linked.</text>
</comment>
<keyword evidence="6" id="KW-1185">Reference proteome</keyword>
<dbReference type="InterPro" id="IPR004911">
    <property type="entry name" value="Interferon-induced_GILT"/>
</dbReference>
<dbReference type="RefSeq" id="XP_030630561.1">
    <property type="nucleotide sequence ID" value="XM_030774701.1"/>
</dbReference>
<evidence type="ECO:0000256" key="4">
    <source>
        <dbReference type="RuleBase" id="RU369109"/>
    </source>
</evidence>
<keyword evidence="4" id="KW-0560">Oxidoreductase</keyword>
<dbReference type="GO" id="GO:0005764">
    <property type="term" value="C:lysosome"/>
    <property type="evidence" value="ECO:0007669"/>
    <property type="project" value="UniProtKB-SubCell"/>
</dbReference>
<comment type="function">
    <text evidence="4">Lysosomal thiol reductase that can reduce protein disulfide bonds. Facilitates the complete unfolding of proteins destined for lysosomal degradation. Plays an important role in antigen processing.</text>
</comment>
<feature type="chain" id="PRO_5026733238" description="Gamma-interferon-inducible lysosomal thiol reductase" evidence="5">
    <location>
        <begin position="24"/>
        <end position="254"/>
    </location>
</feature>
<keyword evidence="4 5" id="KW-0732">Signal</keyword>
<comment type="similarity">
    <text evidence="1 4">Belongs to the GILT family.</text>
</comment>
<dbReference type="GO" id="GO:0002376">
    <property type="term" value="P:immune system process"/>
    <property type="evidence" value="ECO:0007669"/>
    <property type="project" value="UniProtKB-KW"/>
</dbReference>
<keyword evidence="4" id="KW-1015">Disulfide bond</keyword>
<dbReference type="AlphaFoldDB" id="A0A6J2VGY4"/>
<proteinExistence type="inferred from homology"/>
<dbReference type="CTD" id="336503"/>
<keyword evidence="4" id="KW-0964">Secreted</keyword>
<name>A0A6J2VGY4_CHACN</name>
<keyword evidence="4" id="KW-0391">Immunity</keyword>
<dbReference type="GeneID" id="115812218"/>
<sequence>MNLLKAVLQLCFGLCVAVQVCNGRSVPCKYAPWQWCSTKEIAVECGVLDTCTGLNSTRQKVADRVNVGLYYESLCPGCRMFLTQQLIPTLIMLADIMSVDLVPYGNAEEIFNKTYQFRCQHGEEECLGNMIETCMLNILRGRSLLVINCMESAPDVLKSAQPCFEIFIQDTKWETIMSCVKGDQGIKLMHENAQRTNALQPPHKYVPWITINGNHTDDLQNKAMSSLFNLVCSLYKGEKPEACSLALKKPDIGY</sequence>
<keyword evidence="4" id="KW-0458">Lysosome</keyword>
<organism evidence="6 7">
    <name type="scientific">Chanos chanos</name>
    <name type="common">Milkfish</name>
    <name type="synonym">Mugil chanos</name>
    <dbReference type="NCBI Taxonomy" id="29144"/>
    <lineage>
        <taxon>Eukaryota</taxon>
        <taxon>Metazoa</taxon>
        <taxon>Chordata</taxon>
        <taxon>Craniata</taxon>
        <taxon>Vertebrata</taxon>
        <taxon>Euteleostomi</taxon>
        <taxon>Actinopterygii</taxon>
        <taxon>Neopterygii</taxon>
        <taxon>Teleostei</taxon>
        <taxon>Ostariophysi</taxon>
        <taxon>Gonorynchiformes</taxon>
        <taxon>Chanidae</taxon>
        <taxon>Chanos</taxon>
    </lineage>
</organism>
<dbReference type="GO" id="GO:0016671">
    <property type="term" value="F:oxidoreductase activity, acting on a sulfur group of donors, disulfide as acceptor"/>
    <property type="evidence" value="ECO:0007669"/>
    <property type="project" value="UniProtKB-UniRule"/>
</dbReference>
<gene>
    <name evidence="7" type="primary">ifi30a</name>
</gene>
<keyword evidence="4" id="KW-0676">Redox-active center</keyword>
<evidence type="ECO:0000256" key="2">
    <source>
        <dbReference type="ARBA" id="ARBA00011615"/>
    </source>
</evidence>
<accession>A0A6J2VGY4</accession>
<comment type="subcellular location">
    <subcellularLocation>
        <location evidence="4">Secreted</location>
    </subcellularLocation>
    <subcellularLocation>
        <location evidence="4">Lysosome</location>
    </subcellularLocation>
</comment>
<evidence type="ECO:0000256" key="3">
    <source>
        <dbReference type="ARBA" id="ARBA00023180"/>
    </source>
</evidence>
<reference evidence="7" key="1">
    <citation type="submission" date="2025-08" db="UniProtKB">
        <authorList>
            <consortium name="RefSeq"/>
        </authorList>
    </citation>
    <scope>IDENTIFICATION</scope>
</reference>
<dbReference type="OrthoDB" id="958254at2759"/>
<keyword evidence="3 4" id="KW-0325">Glycoprotein</keyword>
<dbReference type="PANTHER" id="PTHR13234:SF43">
    <property type="entry name" value="GAMMA-INTERFERON-INDUCIBLE LYSOSOMAL THIOL REDUCTASE"/>
    <property type="match status" value="1"/>
</dbReference>
<dbReference type="InParanoid" id="A0A6J2VGY4"/>
<dbReference type="FunCoup" id="A0A6J2VGY4">
    <property type="interactions" value="279"/>
</dbReference>
<evidence type="ECO:0000256" key="5">
    <source>
        <dbReference type="SAM" id="SignalP"/>
    </source>
</evidence>
<dbReference type="Pfam" id="PF03227">
    <property type="entry name" value="GILT"/>
    <property type="match status" value="1"/>
</dbReference>
<dbReference type="EC" id="1.8.-.-" evidence="4"/>
<dbReference type="GO" id="GO:0005576">
    <property type="term" value="C:extracellular region"/>
    <property type="evidence" value="ECO:0007669"/>
    <property type="project" value="UniProtKB-SubCell"/>
</dbReference>
<protein>
    <recommendedName>
        <fullName evidence="4">Gamma-interferon-inducible lysosomal thiol reductase</fullName>
        <ecNumber evidence="4">1.8.-.-</ecNumber>
    </recommendedName>
    <alternativeName>
        <fullName evidence="4">Gamma-interferon-inducible protein IP-30</fullName>
    </alternativeName>
</protein>
<feature type="signal peptide" evidence="5">
    <location>
        <begin position="1"/>
        <end position="23"/>
    </location>
</feature>
<evidence type="ECO:0000256" key="1">
    <source>
        <dbReference type="ARBA" id="ARBA00005679"/>
    </source>
</evidence>
<dbReference type="Proteomes" id="UP000504632">
    <property type="component" value="Chromosome 5"/>
</dbReference>